<evidence type="ECO:0000256" key="5">
    <source>
        <dbReference type="SAM" id="MobiDB-lite"/>
    </source>
</evidence>
<keyword evidence="2 6" id="KW-0812">Transmembrane</keyword>
<feature type="transmembrane region" description="Helical" evidence="6">
    <location>
        <begin position="182"/>
        <end position="201"/>
    </location>
</feature>
<dbReference type="EMBL" id="JAQOWY010000262">
    <property type="protein sequence ID" value="KAK1845714.1"/>
    <property type="molecule type" value="Genomic_DNA"/>
</dbReference>
<keyword evidence="9" id="KW-1185">Reference proteome</keyword>
<dbReference type="GO" id="GO:0022857">
    <property type="term" value="F:transmembrane transporter activity"/>
    <property type="evidence" value="ECO:0007669"/>
    <property type="project" value="InterPro"/>
</dbReference>
<dbReference type="PANTHER" id="PTHR42718">
    <property type="entry name" value="MAJOR FACILITATOR SUPERFAMILY MULTIDRUG TRANSPORTER MFSC"/>
    <property type="match status" value="1"/>
</dbReference>
<feature type="transmembrane region" description="Helical" evidence="6">
    <location>
        <begin position="115"/>
        <end position="137"/>
    </location>
</feature>
<dbReference type="GO" id="GO:0016020">
    <property type="term" value="C:membrane"/>
    <property type="evidence" value="ECO:0007669"/>
    <property type="project" value="UniProtKB-SubCell"/>
</dbReference>
<dbReference type="InterPro" id="IPR036259">
    <property type="entry name" value="MFS_trans_sf"/>
</dbReference>
<dbReference type="InterPro" id="IPR020846">
    <property type="entry name" value="MFS_dom"/>
</dbReference>
<feature type="transmembrane region" description="Helical" evidence="6">
    <location>
        <begin position="545"/>
        <end position="563"/>
    </location>
</feature>
<feature type="transmembrane region" description="Helical" evidence="6">
    <location>
        <begin position="340"/>
        <end position="360"/>
    </location>
</feature>
<dbReference type="AlphaFoldDB" id="A0AAD9EC47"/>
<evidence type="ECO:0000313" key="9">
    <source>
        <dbReference type="Proteomes" id="UP001243330"/>
    </source>
</evidence>
<feature type="transmembrane region" description="Helical" evidence="6">
    <location>
        <begin position="207"/>
        <end position="233"/>
    </location>
</feature>
<comment type="caution">
    <text evidence="8">The sequence shown here is derived from an EMBL/GenBank/DDBJ whole genome shotgun (WGS) entry which is preliminary data.</text>
</comment>
<accession>A0AAD9EC47</accession>
<keyword evidence="3 6" id="KW-1133">Transmembrane helix</keyword>
<dbReference type="Proteomes" id="UP001243330">
    <property type="component" value="Unassembled WGS sequence"/>
</dbReference>
<organism evidence="8 9">
    <name type="scientific">Colletotrichum chrysophilum</name>
    <dbReference type="NCBI Taxonomy" id="1836956"/>
    <lineage>
        <taxon>Eukaryota</taxon>
        <taxon>Fungi</taxon>
        <taxon>Dikarya</taxon>
        <taxon>Ascomycota</taxon>
        <taxon>Pezizomycotina</taxon>
        <taxon>Sordariomycetes</taxon>
        <taxon>Hypocreomycetidae</taxon>
        <taxon>Glomerellales</taxon>
        <taxon>Glomerellaceae</taxon>
        <taxon>Colletotrichum</taxon>
        <taxon>Colletotrichum gloeosporioides species complex</taxon>
    </lineage>
</organism>
<feature type="transmembrane region" description="Helical" evidence="6">
    <location>
        <begin position="157"/>
        <end position="175"/>
    </location>
</feature>
<dbReference type="PROSITE" id="PS50850">
    <property type="entry name" value="MFS"/>
    <property type="match status" value="1"/>
</dbReference>
<evidence type="ECO:0000256" key="3">
    <source>
        <dbReference type="ARBA" id="ARBA00022989"/>
    </source>
</evidence>
<feature type="domain" description="Major facilitator superfamily (MFS) profile" evidence="7">
    <location>
        <begin position="119"/>
        <end position="569"/>
    </location>
</feature>
<protein>
    <submittedName>
        <fullName evidence="8">Membrane transporter</fullName>
    </submittedName>
</protein>
<feature type="transmembrane region" description="Helical" evidence="6">
    <location>
        <begin position="308"/>
        <end position="328"/>
    </location>
</feature>
<dbReference type="Pfam" id="PF07690">
    <property type="entry name" value="MFS_1"/>
    <property type="match status" value="1"/>
</dbReference>
<dbReference type="Gene3D" id="1.20.1250.20">
    <property type="entry name" value="MFS general substrate transporter like domains"/>
    <property type="match status" value="1"/>
</dbReference>
<dbReference type="InterPro" id="IPR011701">
    <property type="entry name" value="MFS"/>
</dbReference>
<dbReference type="SUPFAM" id="SSF103473">
    <property type="entry name" value="MFS general substrate transporter"/>
    <property type="match status" value="1"/>
</dbReference>
<keyword evidence="4 6" id="KW-0472">Membrane</keyword>
<feature type="transmembrane region" description="Helical" evidence="6">
    <location>
        <begin position="245"/>
        <end position="264"/>
    </location>
</feature>
<evidence type="ECO:0000259" key="7">
    <source>
        <dbReference type="PROSITE" id="PS50850"/>
    </source>
</evidence>
<feature type="transmembrane region" description="Helical" evidence="6">
    <location>
        <begin position="276"/>
        <end position="296"/>
    </location>
</feature>
<evidence type="ECO:0000256" key="2">
    <source>
        <dbReference type="ARBA" id="ARBA00022692"/>
    </source>
</evidence>
<feature type="transmembrane region" description="Helical" evidence="6">
    <location>
        <begin position="444"/>
        <end position="463"/>
    </location>
</feature>
<gene>
    <name evidence="8" type="ORF">CCHR01_11673</name>
</gene>
<reference evidence="8" key="1">
    <citation type="submission" date="2023-01" db="EMBL/GenBank/DDBJ databases">
        <title>Colletotrichum chrysophilum M932 genome sequence.</title>
        <authorList>
            <person name="Baroncelli R."/>
        </authorList>
    </citation>
    <scope>NUCLEOTIDE SEQUENCE</scope>
    <source>
        <strain evidence="8">M932</strain>
    </source>
</reference>
<evidence type="ECO:0000313" key="8">
    <source>
        <dbReference type="EMBL" id="KAK1845714.1"/>
    </source>
</evidence>
<feature type="transmembrane region" description="Helical" evidence="6">
    <location>
        <begin position="469"/>
        <end position="493"/>
    </location>
</feature>
<feature type="transmembrane region" description="Helical" evidence="6">
    <location>
        <begin position="416"/>
        <end position="437"/>
    </location>
</feature>
<evidence type="ECO:0000256" key="6">
    <source>
        <dbReference type="SAM" id="Phobius"/>
    </source>
</evidence>
<dbReference type="PANTHER" id="PTHR42718:SF11">
    <property type="entry name" value="MAJOR FACILITATOR SUPERFAMILY (MFS) PROFILE DOMAIN-CONTAINING PROTEIN"/>
    <property type="match status" value="1"/>
</dbReference>
<feature type="region of interest" description="Disordered" evidence="5">
    <location>
        <begin position="574"/>
        <end position="593"/>
    </location>
</feature>
<sequence>MFLTRISVPDWGFPENMSSYMKVESPDLSCCRRRTCCHQAILPTSQSNQDVFQTPQPKIVFRHSLIQFHGRHRQYNMTSQESRTTETRDAEDSPSPTDIDVEVLGRQRPAVFESWLSEVGFCSSLLGLMLMGEYLVGGFHIILPQLASDLNIPSESQTWPSSVFSLVAGACLLPFGRVSEKFGGYITFNIGLGWFFLWTLLSGFSHNYVMLIACRAMAGLGISAVLPAGMMMLGKTYRPGPRKNLVFALYGSFAPIGFFFGIFIGGLTGQYLSWRWYFWVGSMILGVLIAISFFSIPKDYGKKHELQMDWLGTVTIVPGLALLIYALTDSSQAPEGWKSPQILVTLIVGVLLLAIGFYIEKCVASSPLLPHDLFSTKYIKTLMLALWLTYGVFGLFLFYSSFYIELVLHASPLLTAAWYVPLAAGGVTIGLVGGFTLHLLPGRLLLILSGCGSVVCVLLFAIMPEDPSYWAYVFPSMVCATIGIDIAFTVSNVHITTSLPQHHQGLAGALINSLLFLGISFWLGMADIAVHQTSDSGLRSSYKSAFWVGVGAASAAACLFSTVRIGSASSDLTVEEKRQRETAGQTALEDHRR</sequence>
<feature type="region of interest" description="Disordered" evidence="5">
    <location>
        <begin position="76"/>
        <end position="97"/>
    </location>
</feature>
<feature type="transmembrane region" description="Helical" evidence="6">
    <location>
        <begin position="381"/>
        <end position="404"/>
    </location>
</feature>
<feature type="transmembrane region" description="Helical" evidence="6">
    <location>
        <begin position="505"/>
        <end position="525"/>
    </location>
</feature>
<proteinExistence type="predicted"/>
<name>A0AAD9EC47_9PEZI</name>
<evidence type="ECO:0000256" key="1">
    <source>
        <dbReference type="ARBA" id="ARBA00004141"/>
    </source>
</evidence>
<comment type="subcellular location">
    <subcellularLocation>
        <location evidence="1">Membrane</location>
        <topology evidence="1">Multi-pass membrane protein</topology>
    </subcellularLocation>
</comment>
<evidence type="ECO:0000256" key="4">
    <source>
        <dbReference type="ARBA" id="ARBA00023136"/>
    </source>
</evidence>